<evidence type="ECO:0000313" key="1">
    <source>
        <dbReference type="EMBL" id="MBD1260127.1"/>
    </source>
</evidence>
<protein>
    <submittedName>
        <fullName evidence="2">Uncharacterized protein</fullName>
    </submittedName>
</protein>
<accession>A0A316E4I8</accession>
<comment type="caution">
    <text evidence="2">The sequence shown here is derived from an EMBL/GenBank/DDBJ whole genome shotgun (WGS) entry which is preliminary data.</text>
</comment>
<evidence type="ECO:0000313" key="2">
    <source>
        <dbReference type="EMBL" id="PWK25587.1"/>
    </source>
</evidence>
<dbReference type="Proteomes" id="UP000651837">
    <property type="component" value="Unassembled WGS sequence"/>
</dbReference>
<dbReference type="RefSeq" id="WP_109648528.1">
    <property type="nucleotide sequence ID" value="NZ_JACWLN010000002.1"/>
</dbReference>
<keyword evidence="4" id="KW-1185">Reference proteome</keyword>
<reference evidence="2 3" key="1">
    <citation type="submission" date="2018-05" db="EMBL/GenBank/DDBJ databases">
        <title>Genomic Encyclopedia of Archaeal and Bacterial Type Strains, Phase II (KMG-II): from individual species to whole genera.</title>
        <authorList>
            <person name="Goeker M."/>
        </authorList>
    </citation>
    <scope>NUCLEOTIDE SEQUENCE [LARGE SCALE GENOMIC DNA]</scope>
    <source>
        <strain evidence="2 3">DSM 23514</strain>
    </source>
</reference>
<evidence type="ECO:0000313" key="3">
    <source>
        <dbReference type="Proteomes" id="UP000245667"/>
    </source>
</evidence>
<gene>
    <name evidence="1" type="ORF">HZY62_05990</name>
    <name evidence="2" type="ORF">LX92_00329</name>
</gene>
<dbReference type="EMBL" id="QGGQ01000001">
    <property type="protein sequence ID" value="PWK25587.1"/>
    <property type="molecule type" value="Genomic_DNA"/>
</dbReference>
<reference evidence="1 4" key="2">
    <citation type="submission" date="2020-07" db="EMBL/GenBank/DDBJ databases">
        <title>The draft genome sequence of Maribacter polysiphoniae KCTC 22021.</title>
        <authorList>
            <person name="Mu L."/>
        </authorList>
    </citation>
    <scope>NUCLEOTIDE SEQUENCE [LARGE SCALE GENOMIC DNA]</scope>
    <source>
        <strain evidence="1 4">KCTC 22021</strain>
    </source>
</reference>
<proteinExistence type="predicted"/>
<sequence>MKRKLKEELVKMSKDIINSNNLNEISELYETAKSLYEKLAVLKFIEEELNDIEVDVTKNVIAAKFEKMANAVLSANSSVPESNPHEEDIITPGMQTIKDMVSEMPSGEGLEEVLKEFMGKPQVMKGDKELFTPTADSGIHKDTKVKSLNDKLAEKELKIDLNNRLAFVKHLFNDSTEDYNRVLSQLNTIDSEERSIAFIDNMVKPDYNNWKGKEEYEERFKALIARKFS</sequence>
<evidence type="ECO:0000313" key="4">
    <source>
        <dbReference type="Proteomes" id="UP000651837"/>
    </source>
</evidence>
<dbReference type="Proteomes" id="UP000245667">
    <property type="component" value="Unassembled WGS sequence"/>
</dbReference>
<dbReference type="AlphaFoldDB" id="A0A316E4I8"/>
<name>A0A316E4I8_9FLAO</name>
<dbReference type="OrthoDB" id="1100725at2"/>
<dbReference type="EMBL" id="JACWLN010000002">
    <property type="protein sequence ID" value="MBD1260127.1"/>
    <property type="molecule type" value="Genomic_DNA"/>
</dbReference>
<organism evidence="2 3">
    <name type="scientific">Maribacter polysiphoniae</name>
    <dbReference type="NCBI Taxonomy" id="429344"/>
    <lineage>
        <taxon>Bacteria</taxon>
        <taxon>Pseudomonadati</taxon>
        <taxon>Bacteroidota</taxon>
        <taxon>Flavobacteriia</taxon>
        <taxon>Flavobacteriales</taxon>
        <taxon>Flavobacteriaceae</taxon>
        <taxon>Maribacter</taxon>
    </lineage>
</organism>